<accession>A0ABY9X845</accession>
<keyword evidence="1" id="KW-0472">Membrane</keyword>
<keyword evidence="1" id="KW-1133">Transmembrane helix</keyword>
<protein>
    <recommendedName>
        <fullName evidence="4">Tetratricopeptide repeat protein</fullName>
    </recommendedName>
</protein>
<feature type="transmembrane region" description="Helical" evidence="1">
    <location>
        <begin position="25"/>
        <end position="45"/>
    </location>
</feature>
<name>A0ABY9X845_9BACT</name>
<evidence type="ECO:0000313" key="2">
    <source>
        <dbReference type="EMBL" id="WNG51574.1"/>
    </source>
</evidence>
<gene>
    <name evidence="2" type="ORF">F0U60_51160</name>
</gene>
<keyword evidence="1" id="KW-0812">Transmembrane</keyword>
<dbReference type="Proteomes" id="UP001611383">
    <property type="component" value="Chromosome"/>
</dbReference>
<dbReference type="Gene3D" id="1.25.40.10">
    <property type="entry name" value="Tetratricopeptide repeat domain"/>
    <property type="match status" value="1"/>
</dbReference>
<dbReference type="SUPFAM" id="SSF48452">
    <property type="entry name" value="TPR-like"/>
    <property type="match status" value="1"/>
</dbReference>
<proteinExistence type="predicted"/>
<organism evidence="2 3">
    <name type="scientific">Archangium minus</name>
    <dbReference type="NCBI Taxonomy" id="83450"/>
    <lineage>
        <taxon>Bacteria</taxon>
        <taxon>Pseudomonadati</taxon>
        <taxon>Myxococcota</taxon>
        <taxon>Myxococcia</taxon>
        <taxon>Myxococcales</taxon>
        <taxon>Cystobacterineae</taxon>
        <taxon>Archangiaceae</taxon>
        <taxon>Archangium</taxon>
    </lineage>
</organism>
<dbReference type="RefSeq" id="WP_395811842.1">
    <property type="nucleotide sequence ID" value="NZ_CP043494.1"/>
</dbReference>
<evidence type="ECO:0000313" key="3">
    <source>
        <dbReference type="Proteomes" id="UP001611383"/>
    </source>
</evidence>
<evidence type="ECO:0000256" key="1">
    <source>
        <dbReference type="SAM" id="Phobius"/>
    </source>
</evidence>
<dbReference type="InterPro" id="IPR011990">
    <property type="entry name" value="TPR-like_helical_dom_sf"/>
</dbReference>
<sequence length="284" mass="31029">MTTHTDHPLCPPLAKGLSLKTRFGGLQLLSALLMSAGFGGIVLVLCEQEAAAGGLPRSIALASLFCVGVALEQWRHGWVGKRARQGWEQLLAGRPDAAIRCFEVAVCGGRADQRGWSHYGLTLAWLRKGEYVRALSLCDAAPQPWGKMSTSVRGARRAALKALILALSGELDAARRQVAELRRPMFDKTDYALLAQAVMLCREGKYVDAVRRIQQSPRESIPDMDVGAVAVLHAFARGRLAGQLVPLKPGCVMPQRPARASEHEYLAREWPELAAWFRGEEARA</sequence>
<dbReference type="EMBL" id="CP043494">
    <property type="protein sequence ID" value="WNG51574.1"/>
    <property type="molecule type" value="Genomic_DNA"/>
</dbReference>
<evidence type="ECO:0008006" key="4">
    <source>
        <dbReference type="Google" id="ProtNLM"/>
    </source>
</evidence>
<keyword evidence="3" id="KW-1185">Reference proteome</keyword>
<reference evidence="2 3" key="1">
    <citation type="submission" date="2019-08" db="EMBL/GenBank/DDBJ databases">
        <title>Archangium and Cystobacter genomes.</title>
        <authorList>
            <person name="Chen I.-C.K."/>
            <person name="Wielgoss S."/>
        </authorList>
    </citation>
    <scope>NUCLEOTIDE SEQUENCE [LARGE SCALE GENOMIC DNA]</scope>
    <source>
        <strain evidence="2 3">Cbm 6</strain>
    </source>
</reference>